<evidence type="ECO:0000259" key="4">
    <source>
        <dbReference type="Pfam" id="PF02576"/>
    </source>
</evidence>
<reference evidence="6" key="1">
    <citation type="submission" date="2016-12" db="EMBL/GenBank/DDBJ databases">
        <authorList>
            <person name="Meng X."/>
        </authorList>
    </citation>
    <scope>NUCLEOTIDE SEQUENCE [LARGE SCALE GENOMIC DNA]</scope>
    <source>
        <strain evidence="6">DSM 20732</strain>
    </source>
</reference>
<protein>
    <recommendedName>
        <fullName evidence="3">Ribosome maturation factor RimP</fullName>
    </recommendedName>
</protein>
<dbReference type="InterPro" id="IPR003728">
    <property type="entry name" value="Ribosome_maturation_RimP"/>
</dbReference>
<gene>
    <name evidence="3" type="primary">rimP</name>
    <name evidence="5" type="ORF">BSZ40_07025</name>
</gene>
<accession>A0A1Q5PW15</accession>
<feature type="domain" description="Ribosome maturation factor RimP N-terminal" evidence="4">
    <location>
        <begin position="21"/>
        <end position="95"/>
    </location>
</feature>
<dbReference type="PANTHER" id="PTHR33867">
    <property type="entry name" value="RIBOSOME MATURATION FACTOR RIMP"/>
    <property type="match status" value="1"/>
</dbReference>
<sequence>MRNERRANVGRNIAQQVEEQLADVVTGAGLYLEGVQITKQGRFTVVRVVVDLPDGPGGVDSDQLDTVTRAISAALDEADPIAERYTLEVSTPGAERRLTTPRHFRRAVGRLVVAEVAGQQVRGRLEQATDDVVHIGGQTYSVTDVAGAQVELEFKRDED</sequence>
<keyword evidence="2 3" id="KW-0690">Ribosome biogenesis</keyword>
<evidence type="ECO:0000313" key="6">
    <source>
        <dbReference type="Proteomes" id="UP000185612"/>
    </source>
</evidence>
<comment type="function">
    <text evidence="3">Required for maturation of 30S ribosomal subunits.</text>
</comment>
<dbReference type="GO" id="GO:0000028">
    <property type="term" value="P:ribosomal small subunit assembly"/>
    <property type="evidence" value="ECO:0007669"/>
    <property type="project" value="TreeGrafter"/>
</dbReference>
<keyword evidence="6" id="KW-1185">Reference proteome</keyword>
<evidence type="ECO:0000313" key="5">
    <source>
        <dbReference type="EMBL" id="OKL51590.1"/>
    </source>
</evidence>
<dbReference type="FunCoup" id="A0A1Q5PW15">
    <property type="interactions" value="21"/>
</dbReference>
<dbReference type="InParanoid" id="A0A1Q5PW15"/>
<keyword evidence="1 3" id="KW-0963">Cytoplasm</keyword>
<comment type="caution">
    <text evidence="5">The sequence shown here is derived from an EMBL/GenBank/DDBJ whole genome shotgun (WGS) entry which is preliminary data.</text>
</comment>
<dbReference type="Gene3D" id="3.30.300.70">
    <property type="entry name" value="RimP-like superfamily, N-terminal"/>
    <property type="match status" value="1"/>
</dbReference>
<dbReference type="HAMAP" id="MF_01077">
    <property type="entry name" value="RimP"/>
    <property type="match status" value="1"/>
</dbReference>
<dbReference type="GO" id="GO:0006412">
    <property type="term" value="P:translation"/>
    <property type="evidence" value="ECO:0007669"/>
    <property type="project" value="TreeGrafter"/>
</dbReference>
<dbReference type="STRING" id="52770.BSZ40_07025"/>
<evidence type="ECO:0000256" key="2">
    <source>
        <dbReference type="ARBA" id="ARBA00022517"/>
    </source>
</evidence>
<proteinExistence type="inferred from homology"/>
<comment type="subcellular location">
    <subcellularLocation>
        <location evidence="3">Cytoplasm</location>
    </subcellularLocation>
</comment>
<dbReference type="InterPro" id="IPR035956">
    <property type="entry name" value="RimP_N_sf"/>
</dbReference>
<name>A0A1Q5PW15_9ACTO</name>
<dbReference type="GO" id="GO:0005829">
    <property type="term" value="C:cytosol"/>
    <property type="evidence" value="ECO:0007669"/>
    <property type="project" value="TreeGrafter"/>
</dbReference>
<evidence type="ECO:0000256" key="3">
    <source>
        <dbReference type="HAMAP-Rule" id="MF_01077"/>
    </source>
</evidence>
<comment type="similarity">
    <text evidence="3">Belongs to the RimP family.</text>
</comment>
<dbReference type="Proteomes" id="UP000185612">
    <property type="component" value="Unassembled WGS sequence"/>
</dbReference>
<dbReference type="PANTHER" id="PTHR33867:SF1">
    <property type="entry name" value="RIBOSOME MATURATION FACTOR RIMP"/>
    <property type="match status" value="1"/>
</dbReference>
<dbReference type="AlphaFoldDB" id="A0A1Q5PW15"/>
<organism evidence="5 6">
    <name type="scientific">Buchananella hordeovulneris</name>
    <dbReference type="NCBI Taxonomy" id="52770"/>
    <lineage>
        <taxon>Bacteria</taxon>
        <taxon>Bacillati</taxon>
        <taxon>Actinomycetota</taxon>
        <taxon>Actinomycetes</taxon>
        <taxon>Actinomycetales</taxon>
        <taxon>Actinomycetaceae</taxon>
        <taxon>Buchananella</taxon>
    </lineage>
</organism>
<dbReference type="InterPro" id="IPR028989">
    <property type="entry name" value="RimP_N"/>
</dbReference>
<dbReference type="SUPFAM" id="SSF75420">
    <property type="entry name" value="YhbC-like, N-terminal domain"/>
    <property type="match status" value="1"/>
</dbReference>
<dbReference type="EMBL" id="MQVS01000006">
    <property type="protein sequence ID" value="OKL51590.1"/>
    <property type="molecule type" value="Genomic_DNA"/>
</dbReference>
<evidence type="ECO:0000256" key="1">
    <source>
        <dbReference type="ARBA" id="ARBA00022490"/>
    </source>
</evidence>
<dbReference type="Pfam" id="PF02576">
    <property type="entry name" value="RimP_N"/>
    <property type="match status" value="1"/>
</dbReference>